<keyword evidence="1 2" id="KW-0728">SH3 domain</keyword>
<dbReference type="PANTHER" id="PTHR46026">
    <property type="entry name" value="RHO-TYPE GUANINE NUCLEOTIDE EXCHANGE FACTOR, ISOFORM F"/>
    <property type="match status" value="1"/>
</dbReference>
<dbReference type="CDD" id="cd11883">
    <property type="entry name" value="SH3_Sdc25"/>
    <property type="match status" value="1"/>
</dbReference>
<dbReference type="HOGENOM" id="CLU_475681_0_0_1"/>
<evidence type="ECO:0000256" key="2">
    <source>
        <dbReference type="PROSITE-ProRule" id="PRU00192"/>
    </source>
</evidence>
<dbReference type="PROSITE" id="PS50002">
    <property type="entry name" value="SH3"/>
    <property type="match status" value="1"/>
</dbReference>
<dbReference type="InterPro" id="IPR057827">
    <property type="entry name" value="WW_fungi"/>
</dbReference>
<evidence type="ECO:0000259" key="5">
    <source>
        <dbReference type="PROSITE" id="PS50020"/>
    </source>
</evidence>
<dbReference type="InterPro" id="IPR001452">
    <property type="entry name" value="SH3_domain"/>
</dbReference>
<dbReference type="Gene3D" id="2.20.70.10">
    <property type="match status" value="2"/>
</dbReference>
<dbReference type="InterPro" id="IPR036020">
    <property type="entry name" value="WW_dom_sf"/>
</dbReference>
<dbReference type="Gene3D" id="2.30.30.40">
    <property type="entry name" value="SH3 Domains"/>
    <property type="match status" value="1"/>
</dbReference>
<dbReference type="SUPFAM" id="SSF51045">
    <property type="entry name" value="WW domain"/>
    <property type="match status" value="1"/>
</dbReference>
<dbReference type="EMBL" id="HE797054">
    <property type="protein sequence ID" value="CCM01891.1"/>
    <property type="molecule type" value="Genomic_DNA"/>
</dbReference>
<dbReference type="PRINTS" id="PR00452">
    <property type="entry name" value="SH3DOMAIN"/>
</dbReference>
<name>J4I9W9_9APHY</name>
<dbReference type="AlphaFoldDB" id="J4I9W9"/>
<proteinExistence type="predicted"/>
<evidence type="ECO:0000256" key="3">
    <source>
        <dbReference type="SAM" id="MobiDB-lite"/>
    </source>
</evidence>
<feature type="domain" description="WW" evidence="5">
    <location>
        <begin position="209"/>
        <end position="243"/>
    </location>
</feature>
<dbReference type="FunFam" id="2.30.30.40:FF:000072">
    <property type="entry name" value="Unconventional Myosin IB"/>
    <property type="match status" value="1"/>
</dbReference>
<evidence type="ECO:0000256" key="1">
    <source>
        <dbReference type="ARBA" id="ARBA00022443"/>
    </source>
</evidence>
<sequence>MVSLSTTAYPVAASTSYVTEQKPPADEPYIPTFFCRALYDYQTADASSLSFRKNDIIEVLTQLESGWWDGLLGDERGWFPSNYVTVISDQEAEAALGPSEAIPSQPDDSLIVSQQDRDGEWMGSDVDIHNYANGRPHTNGKSAHDFWVPQVSQDGRIFYVNTQTGQHSRDLPQEVEDDSETDLTGLTSQISTLAATTATAGFGVSSKRSHLPEPWVRRLADDGLSYYYINKLNGTVSWTSPQSELSSRNGNGVQRLRSGSATSSVHSDDSELFPTRRERSGSSASVFAAGVPRRQVELAPAEQLAQELQQALTASAEESPMELSNRVREAIASVSEIMPHGGSGLRRADQGTEIDQRVLEVVRAVRDLLYVTATPSGHIPSHLYPRETRDARQGSANQSLQSHLKGTQRKVAGTLSKLVLSALAMQYDPGLSTGDKPNRMESDIVELERAIVAIVTEVHYFQEKSVQPQNQPVAGLKRLYGMFSTANIGLGLPGAGHAGSWQGFGYVSYNNQAQSPLRSLAADQISELKVIARALVEKLGAVTASLKRSDFEPGG</sequence>
<dbReference type="GO" id="GO:0005085">
    <property type="term" value="F:guanyl-nucleotide exchange factor activity"/>
    <property type="evidence" value="ECO:0007669"/>
    <property type="project" value="TreeGrafter"/>
</dbReference>
<dbReference type="PANTHER" id="PTHR46026:SF1">
    <property type="entry name" value="RHO-TYPE GUANINE NUCLEOTIDE EXCHANGE FACTOR, ISOFORM F"/>
    <property type="match status" value="1"/>
</dbReference>
<evidence type="ECO:0000313" key="7">
    <source>
        <dbReference type="Proteomes" id="UP000006352"/>
    </source>
</evidence>
<dbReference type="InterPro" id="IPR036028">
    <property type="entry name" value="SH3-like_dom_sf"/>
</dbReference>
<evidence type="ECO:0008006" key="8">
    <source>
        <dbReference type="Google" id="ProtNLM"/>
    </source>
</evidence>
<dbReference type="Pfam" id="PF23518">
    <property type="entry name" value="WW_2"/>
    <property type="match status" value="1"/>
</dbReference>
<dbReference type="InterPro" id="IPR001202">
    <property type="entry name" value="WW_dom"/>
</dbReference>
<dbReference type="Pfam" id="PF00018">
    <property type="entry name" value="SH3_1"/>
    <property type="match status" value="1"/>
</dbReference>
<dbReference type="SMART" id="SM00456">
    <property type="entry name" value="WW"/>
    <property type="match status" value="2"/>
</dbReference>
<protein>
    <recommendedName>
        <fullName evidence="8">SH3 domain-containing protein</fullName>
    </recommendedName>
</protein>
<dbReference type="STRING" id="599839.J4I9W9"/>
<keyword evidence="7" id="KW-1185">Reference proteome</keyword>
<feature type="domain" description="SH3" evidence="4">
    <location>
        <begin position="30"/>
        <end position="89"/>
    </location>
</feature>
<dbReference type="InParanoid" id="J4I9W9"/>
<evidence type="ECO:0000313" key="6">
    <source>
        <dbReference type="EMBL" id="CCM01891.1"/>
    </source>
</evidence>
<accession>J4I9W9</accession>
<dbReference type="PROSITE" id="PS50020">
    <property type="entry name" value="WW_DOMAIN_2"/>
    <property type="match status" value="1"/>
</dbReference>
<dbReference type="Proteomes" id="UP000006352">
    <property type="component" value="Unassembled WGS sequence"/>
</dbReference>
<feature type="compositionally biased region" description="Polar residues" evidence="3">
    <location>
        <begin position="239"/>
        <end position="265"/>
    </location>
</feature>
<dbReference type="SUPFAM" id="SSF50044">
    <property type="entry name" value="SH3-domain"/>
    <property type="match status" value="1"/>
</dbReference>
<dbReference type="CDD" id="cd00201">
    <property type="entry name" value="WW"/>
    <property type="match status" value="1"/>
</dbReference>
<dbReference type="GO" id="GO:0005737">
    <property type="term" value="C:cytoplasm"/>
    <property type="evidence" value="ECO:0007669"/>
    <property type="project" value="TreeGrafter"/>
</dbReference>
<evidence type="ECO:0000259" key="4">
    <source>
        <dbReference type="PROSITE" id="PS50002"/>
    </source>
</evidence>
<organism evidence="6 7">
    <name type="scientific">Fibroporia radiculosa</name>
    <dbReference type="NCBI Taxonomy" id="599839"/>
    <lineage>
        <taxon>Eukaryota</taxon>
        <taxon>Fungi</taxon>
        <taxon>Dikarya</taxon>
        <taxon>Basidiomycota</taxon>
        <taxon>Agaricomycotina</taxon>
        <taxon>Agaricomycetes</taxon>
        <taxon>Polyporales</taxon>
        <taxon>Fibroporiaceae</taxon>
        <taxon>Fibroporia</taxon>
    </lineage>
</organism>
<dbReference type="SMART" id="SM00326">
    <property type="entry name" value="SH3"/>
    <property type="match status" value="1"/>
</dbReference>
<feature type="region of interest" description="Disordered" evidence="3">
    <location>
        <begin position="239"/>
        <end position="285"/>
    </location>
</feature>
<dbReference type="GeneID" id="24096802"/>
<gene>
    <name evidence="6" type="ORF">FIBRA_03962</name>
</gene>
<dbReference type="OrthoDB" id="546434at2759"/>
<reference evidence="6 7" key="1">
    <citation type="journal article" date="2012" name="Appl. Environ. Microbiol.">
        <title>Short-read sequencing for genomic analysis of the brown rot fungus Fibroporia radiculosa.</title>
        <authorList>
            <person name="Tang J.D."/>
            <person name="Perkins A.D."/>
            <person name="Sonstegard T.S."/>
            <person name="Schroeder S.G."/>
            <person name="Burgess S.C."/>
            <person name="Diehl S.V."/>
        </authorList>
    </citation>
    <scope>NUCLEOTIDE SEQUENCE [LARGE SCALE GENOMIC DNA]</scope>
    <source>
        <strain evidence="6 7">TFFH 294</strain>
    </source>
</reference>
<dbReference type="RefSeq" id="XP_012181174.1">
    <property type="nucleotide sequence ID" value="XM_012325784.1"/>
</dbReference>
<feature type="compositionally biased region" description="Basic and acidic residues" evidence="3">
    <location>
        <begin position="266"/>
        <end position="280"/>
    </location>
</feature>